<dbReference type="SUPFAM" id="SSF51735">
    <property type="entry name" value="NAD(P)-binding Rossmann-fold domains"/>
    <property type="match status" value="1"/>
</dbReference>
<dbReference type="PRINTS" id="PR00081">
    <property type="entry name" value="GDHRDH"/>
</dbReference>
<keyword evidence="9 11" id="KW-0520">NAD</keyword>
<feature type="binding site" evidence="11">
    <location>
        <position position="13"/>
    </location>
    <ligand>
        <name>NAD(+)</name>
        <dbReference type="ChEBI" id="CHEBI:57540"/>
    </ligand>
</feature>
<dbReference type="UniPathway" id="UPA00094"/>
<feature type="binding site" evidence="11">
    <location>
        <begin position="63"/>
        <end position="64"/>
    </location>
    <ligand>
        <name>NAD(+)</name>
        <dbReference type="ChEBI" id="CHEBI:57540"/>
    </ligand>
</feature>
<evidence type="ECO:0000256" key="4">
    <source>
        <dbReference type="ARBA" id="ARBA00022832"/>
    </source>
</evidence>
<evidence type="ECO:0000313" key="12">
    <source>
        <dbReference type="EMBL" id="PRY92667.1"/>
    </source>
</evidence>
<dbReference type="InterPro" id="IPR002347">
    <property type="entry name" value="SDR_fam"/>
</dbReference>
<evidence type="ECO:0000256" key="5">
    <source>
        <dbReference type="ARBA" id="ARBA00023002"/>
    </source>
</evidence>
<dbReference type="GO" id="GO:0006633">
    <property type="term" value="P:fatty acid biosynthetic process"/>
    <property type="evidence" value="ECO:0007669"/>
    <property type="project" value="UniProtKB-UniPathway"/>
</dbReference>
<evidence type="ECO:0000256" key="8">
    <source>
        <dbReference type="ARBA" id="ARBA00048572"/>
    </source>
</evidence>
<dbReference type="PANTHER" id="PTHR43159">
    <property type="entry name" value="ENOYL-[ACYL-CARRIER-PROTEIN] REDUCTASE"/>
    <property type="match status" value="1"/>
</dbReference>
<organism evidence="12 13">
    <name type="scientific">Hasllibacter halocynthiae</name>
    <dbReference type="NCBI Taxonomy" id="595589"/>
    <lineage>
        <taxon>Bacteria</taxon>
        <taxon>Pseudomonadati</taxon>
        <taxon>Pseudomonadota</taxon>
        <taxon>Alphaproteobacteria</taxon>
        <taxon>Rhodobacterales</taxon>
        <taxon>Roseobacteraceae</taxon>
        <taxon>Hasllibacter</taxon>
    </lineage>
</organism>
<dbReference type="Proteomes" id="UP000238801">
    <property type="component" value="Unassembled WGS sequence"/>
</dbReference>
<comment type="similarity">
    <text evidence="2 9">Belongs to the short-chain dehydrogenases/reductases (SDR) family. FabI subfamily.</text>
</comment>
<keyword evidence="3 9" id="KW-0444">Lipid biosynthesis</keyword>
<comment type="pathway">
    <text evidence="1">Lipid metabolism; fatty acid biosynthesis.</text>
</comment>
<dbReference type="Pfam" id="PF13561">
    <property type="entry name" value="adh_short_C2"/>
    <property type="match status" value="1"/>
</dbReference>
<feature type="binding site" evidence="11">
    <location>
        <position position="40"/>
    </location>
    <ligand>
        <name>NAD(+)</name>
        <dbReference type="ChEBI" id="CHEBI:57540"/>
    </ligand>
</feature>
<keyword evidence="6" id="KW-0443">Lipid metabolism</keyword>
<proteinExistence type="inferred from homology"/>
<evidence type="ECO:0000256" key="3">
    <source>
        <dbReference type="ARBA" id="ARBA00022516"/>
    </source>
</evidence>
<dbReference type="OrthoDB" id="9803628at2"/>
<evidence type="ECO:0000256" key="10">
    <source>
        <dbReference type="PIRSR" id="PIRSR000094-1"/>
    </source>
</evidence>
<dbReference type="EC" id="1.3.1.9" evidence="9"/>
<dbReference type="GO" id="GO:0004318">
    <property type="term" value="F:enoyl-[acyl-carrier-protein] reductase (NADH) activity"/>
    <property type="evidence" value="ECO:0007669"/>
    <property type="project" value="UniProtKB-EC"/>
</dbReference>
<dbReference type="AlphaFoldDB" id="A0A2T0X168"/>
<gene>
    <name evidence="12" type="ORF">BCF33_1520</name>
</gene>
<keyword evidence="13" id="KW-1185">Reference proteome</keyword>
<evidence type="ECO:0000256" key="6">
    <source>
        <dbReference type="ARBA" id="ARBA00023098"/>
    </source>
</evidence>
<feature type="active site" description="Proton acceptor" evidence="10">
    <location>
        <position position="146"/>
    </location>
</feature>
<keyword evidence="7 9" id="KW-0275">Fatty acid biosynthesis</keyword>
<name>A0A2T0X168_9RHOB</name>
<evidence type="ECO:0000313" key="13">
    <source>
        <dbReference type="Proteomes" id="UP000238801"/>
    </source>
</evidence>
<keyword evidence="4" id="KW-0276">Fatty acid metabolism</keyword>
<sequence length="265" mass="27997">MGLMDGKRGVVMGVANDHSIAYGIARALHAEGAELITTYQGETFGKRAAPLAHSLDAVAFDVDVTDPASMDALLENARSSWSGVDFVVHAIAYTDKSELSSGFAFRETSRANFLKTMEISAWSFIDTARRFAPMMEGGGALLTLTYAGSHKVTPNYNVMGVAKAALEASVIYLADDLGPQGVRVNALSPGPMKTLAGSAIGGARRTYKHTEANAPLRENASLGSIGGTAVWLCSDWGRHTTGETIMIDGGYHVMGMPVLDNLSGH</sequence>
<dbReference type="PIRSF" id="PIRSF000094">
    <property type="entry name" value="Enoyl-ACP_rdct"/>
    <property type="match status" value="1"/>
</dbReference>
<protein>
    <recommendedName>
        <fullName evidence="9">Enoyl-[acyl-carrier-protein] reductase [NADH]</fullName>
        <ecNumber evidence="9">1.3.1.9</ecNumber>
    </recommendedName>
</protein>
<dbReference type="EMBL" id="PVTT01000002">
    <property type="protein sequence ID" value="PRY92667.1"/>
    <property type="molecule type" value="Genomic_DNA"/>
</dbReference>
<dbReference type="CDD" id="cd05372">
    <property type="entry name" value="ENR_SDR"/>
    <property type="match status" value="1"/>
</dbReference>
<feature type="binding site" evidence="11">
    <location>
        <position position="163"/>
    </location>
    <ligand>
        <name>NAD(+)</name>
        <dbReference type="ChEBI" id="CHEBI:57540"/>
    </ligand>
</feature>
<evidence type="ECO:0000256" key="7">
    <source>
        <dbReference type="ARBA" id="ARBA00023160"/>
    </source>
</evidence>
<feature type="binding site" evidence="11">
    <location>
        <begin position="19"/>
        <end position="20"/>
    </location>
    <ligand>
        <name>NAD(+)</name>
        <dbReference type="ChEBI" id="CHEBI:57540"/>
    </ligand>
</feature>
<feature type="active site" description="Proton acceptor" evidence="10">
    <location>
        <position position="156"/>
    </location>
</feature>
<evidence type="ECO:0000256" key="2">
    <source>
        <dbReference type="ARBA" id="ARBA00009233"/>
    </source>
</evidence>
<comment type="caution">
    <text evidence="12">The sequence shown here is derived from an EMBL/GenBank/DDBJ whole genome shotgun (WGS) entry which is preliminary data.</text>
</comment>
<dbReference type="RefSeq" id="WP_106160347.1">
    <property type="nucleotide sequence ID" value="NZ_PVTT01000002.1"/>
</dbReference>
<keyword evidence="5 9" id="KW-0560">Oxidoreductase</keyword>
<evidence type="ECO:0000256" key="11">
    <source>
        <dbReference type="PIRSR" id="PIRSR000094-3"/>
    </source>
</evidence>
<dbReference type="Gene3D" id="1.10.8.400">
    <property type="entry name" value="Enoyl acyl carrier protein reductase"/>
    <property type="match status" value="1"/>
</dbReference>
<dbReference type="Gene3D" id="3.40.50.720">
    <property type="entry name" value="NAD(P)-binding Rossmann-like Domain"/>
    <property type="match status" value="1"/>
</dbReference>
<evidence type="ECO:0000256" key="9">
    <source>
        <dbReference type="PIRNR" id="PIRNR000094"/>
    </source>
</evidence>
<evidence type="ECO:0000256" key="1">
    <source>
        <dbReference type="ARBA" id="ARBA00005194"/>
    </source>
</evidence>
<dbReference type="InterPro" id="IPR014358">
    <property type="entry name" value="Enoyl-ACP_Rdtase_NADH"/>
</dbReference>
<accession>A0A2T0X168</accession>
<reference evidence="12 13" key="1">
    <citation type="submission" date="2018-03" db="EMBL/GenBank/DDBJ databases">
        <title>Genomic Encyclopedia of Archaeal and Bacterial Type Strains, Phase II (KMG-II): from individual species to whole genera.</title>
        <authorList>
            <person name="Goeker M."/>
        </authorList>
    </citation>
    <scope>NUCLEOTIDE SEQUENCE [LARGE SCALE GENOMIC DNA]</scope>
    <source>
        <strain evidence="12 13">DSM 29318</strain>
    </source>
</reference>
<dbReference type="InterPro" id="IPR036291">
    <property type="entry name" value="NAD(P)-bd_dom_sf"/>
</dbReference>
<feature type="binding site" evidence="11">
    <location>
        <position position="91"/>
    </location>
    <ligand>
        <name>NAD(+)</name>
        <dbReference type="ChEBI" id="CHEBI:57540"/>
    </ligand>
</feature>
<comment type="catalytic activity">
    <reaction evidence="8 9">
        <text>a 2,3-saturated acyl-[ACP] + NAD(+) = a (2E)-enoyl-[ACP] + NADH + H(+)</text>
        <dbReference type="Rhea" id="RHEA:10240"/>
        <dbReference type="Rhea" id="RHEA-COMP:9925"/>
        <dbReference type="Rhea" id="RHEA-COMP:9926"/>
        <dbReference type="ChEBI" id="CHEBI:15378"/>
        <dbReference type="ChEBI" id="CHEBI:57540"/>
        <dbReference type="ChEBI" id="CHEBI:57945"/>
        <dbReference type="ChEBI" id="CHEBI:78784"/>
        <dbReference type="ChEBI" id="CHEBI:78785"/>
        <dbReference type="EC" id="1.3.1.9"/>
    </reaction>
</comment>
<dbReference type="PANTHER" id="PTHR43159:SF2">
    <property type="entry name" value="ENOYL-[ACYL-CARRIER-PROTEIN] REDUCTASE [NADH], CHLOROPLASTIC"/>
    <property type="match status" value="1"/>
</dbReference>